<dbReference type="SUPFAM" id="SSF56024">
    <property type="entry name" value="Phospholipase D/nuclease"/>
    <property type="match status" value="2"/>
</dbReference>
<reference evidence="3" key="1">
    <citation type="submission" date="2013-08" db="EMBL/GenBank/DDBJ databases">
        <title>Genome sequencing of Arenimonas donghaensis.</title>
        <authorList>
            <person name="Chen F."/>
            <person name="Wang G."/>
        </authorList>
    </citation>
    <scope>NUCLEOTIDE SEQUENCE [LARGE SCALE GENOMIC DNA]</scope>
    <source>
        <strain evidence="3">HO3-R19</strain>
    </source>
</reference>
<protein>
    <recommendedName>
        <fullName evidence="1">PLD phosphodiesterase domain-containing protein</fullName>
    </recommendedName>
</protein>
<comment type="caution">
    <text evidence="2">The sequence shown here is derived from an EMBL/GenBank/DDBJ whole genome shotgun (WGS) entry which is preliminary data.</text>
</comment>
<dbReference type="CDD" id="cd09111">
    <property type="entry name" value="PLDc_ymdC_like_1"/>
    <property type="match status" value="1"/>
</dbReference>
<dbReference type="CDD" id="cd09113">
    <property type="entry name" value="PLDc_ymdC_like_2"/>
    <property type="match status" value="1"/>
</dbReference>
<dbReference type="Proteomes" id="UP000029085">
    <property type="component" value="Unassembled WGS sequence"/>
</dbReference>
<dbReference type="STRING" id="1121014.N788_04750"/>
<reference evidence="2 3" key="2">
    <citation type="journal article" date="2015" name="Stand. Genomic Sci.">
        <title>High quality draft genomic sequence of Arenimonas donghaensis DSM 18148(T).</title>
        <authorList>
            <person name="Chen F."/>
            <person name="Wang H."/>
            <person name="Cao Y."/>
            <person name="Li X."/>
            <person name="Wang G."/>
        </authorList>
    </citation>
    <scope>NUCLEOTIDE SEQUENCE [LARGE SCALE GENOMIC DNA]</scope>
    <source>
        <strain evidence="2 3">HO3-R19</strain>
    </source>
</reference>
<feature type="domain" description="PLD phosphodiesterase" evidence="1">
    <location>
        <begin position="188"/>
        <end position="215"/>
    </location>
</feature>
<dbReference type="PATRIC" id="fig|1121014.3.peg.1838"/>
<dbReference type="AlphaFoldDB" id="A0A087MH48"/>
<gene>
    <name evidence="2" type="ORF">N788_04750</name>
</gene>
<dbReference type="InterPro" id="IPR025202">
    <property type="entry name" value="PLD-like_dom"/>
</dbReference>
<dbReference type="Gene3D" id="3.30.870.10">
    <property type="entry name" value="Endonuclease Chain A"/>
    <property type="match status" value="2"/>
</dbReference>
<dbReference type="SMART" id="SM00155">
    <property type="entry name" value="PLDc"/>
    <property type="match status" value="2"/>
</dbReference>
<keyword evidence="3" id="KW-1185">Reference proteome</keyword>
<evidence type="ECO:0000313" key="2">
    <source>
        <dbReference type="EMBL" id="KFL36201.1"/>
    </source>
</evidence>
<dbReference type="RefSeq" id="WP_034224172.1">
    <property type="nucleotide sequence ID" value="NZ_AVCJ01000023.1"/>
</dbReference>
<dbReference type="PROSITE" id="PS50035">
    <property type="entry name" value="PLD"/>
    <property type="match status" value="2"/>
</dbReference>
<dbReference type="PROSITE" id="PS51257">
    <property type="entry name" value="PROKAR_LIPOPROTEIN"/>
    <property type="match status" value="1"/>
</dbReference>
<proteinExistence type="predicted"/>
<dbReference type="GO" id="GO:0032049">
    <property type="term" value="P:cardiolipin biosynthetic process"/>
    <property type="evidence" value="ECO:0007669"/>
    <property type="project" value="UniProtKB-ARBA"/>
</dbReference>
<organism evidence="2 3">
    <name type="scientific">Arenimonas donghaensis DSM 18148 = HO3-R19</name>
    <dbReference type="NCBI Taxonomy" id="1121014"/>
    <lineage>
        <taxon>Bacteria</taxon>
        <taxon>Pseudomonadati</taxon>
        <taxon>Pseudomonadota</taxon>
        <taxon>Gammaproteobacteria</taxon>
        <taxon>Lysobacterales</taxon>
        <taxon>Lysobacteraceae</taxon>
        <taxon>Arenimonas</taxon>
    </lineage>
</organism>
<dbReference type="OrthoDB" id="9814092at2"/>
<evidence type="ECO:0000313" key="3">
    <source>
        <dbReference type="Proteomes" id="UP000029085"/>
    </source>
</evidence>
<feature type="domain" description="PLD phosphodiesterase" evidence="1">
    <location>
        <begin position="461"/>
        <end position="488"/>
    </location>
</feature>
<name>A0A087MH48_9GAMM</name>
<dbReference type="PANTHER" id="PTHR21248:SF12">
    <property type="entry name" value="CARDIOLIPIN SYNTHASE C"/>
    <property type="match status" value="1"/>
</dbReference>
<sequence length="613" mass="67494">MSPRLVLPLLLVLFASGCSTLSRNELIAATDIVVAGHAAAPDCTDEADPACRAVASPLLGLGHQAMSASTPDDPHHHVTLLDRGQDGLIARVHLIRAARRSIDLQTFIYDADDAGLLVLEELLAAARRGVKVRLLLDQLYGLPDPGLQAALAGAHPNFELRLYNPTFGEAKTQPLQYAAGILCCFGKFNRRMHTKLLLVDEVAGITGGRNIQDRYFDWAEGYNYRDRDIIVFGPIAKAMKENFEAFWSFERSHSAYALRDVAERLLREGTIPTHRLLDPRRERSPRVLAMQQAAADGTAVYDRLAPLTLPAGRVEFFADLPQKHVDEQPAYEDASLAMRELVDSTRDELVVQTPYLVLSRPARALFREIHDRPDPPDVVISTNSLAATDAFPVYAMSHKYKRLYLRELGFQIFEYKPYPEDAPIDVEATGALGEETAMLPIFGSGSSGSATGPVPLKRAGVRVGLHAKSIVIDDRIGVVGSHNFDPRSDNLNTESMVVVHDAQFAAALRASIQRDMMPANAWTIARQEKPPVFSGLNYSLGKISEKLPIFDIWPFPYASSFELREGCNPLPPGDPGFYDCYRDVGAFPEVDLPLKSVYTRILTAFGAGLVPIL</sequence>
<dbReference type="GO" id="GO:0030572">
    <property type="term" value="F:phosphatidyltransferase activity"/>
    <property type="evidence" value="ECO:0007669"/>
    <property type="project" value="UniProtKB-ARBA"/>
</dbReference>
<dbReference type="PANTHER" id="PTHR21248">
    <property type="entry name" value="CARDIOLIPIN SYNTHASE"/>
    <property type="match status" value="1"/>
</dbReference>
<evidence type="ECO:0000259" key="1">
    <source>
        <dbReference type="PROSITE" id="PS50035"/>
    </source>
</evidence>
<accession>A0A087MH48</accession>
<dbReference type="EMBL" id="AVCJ01000023">
    <property type="protein sequence ID" value="KFL36201.1"/>
    <property type="molecule type" value="Genomic_DNA"/>
</dbReference>
<dbReference type="Pfam" id="PF13091">
    <property type="entry name" value="PLDc_2"/>
    <property type="match status" value="2"/>
</dbReference>
<dbReference type="InterPro" id="IPR001736">
    <property type="entry name" value="PLipase_D/transphosphatidylase"/>
</dbReference>